<dbReference type="AlphaFoldDB" id="A0A8D9F042"/>
<name>A0A8D9F042_9HEMI</name>
<accession>A0A8D9F042</accession>
<organism evidence="1">
    <name type="scientific">Cacopsylla melanoneura</name>
    <dbReference type="NCBI Taxonomy" id="428564"/>
    <lineage>
        <taxon>Eukaryota</taxon>
        <taxon>Metazoa</taxon>
        <taxon>Ecdysozoa</taxon>
        <taxon>Arthropoda</taxon>
        <taxon>Hexapoda</taxon>
        <taxon>Insecta</taxon>
        <taxon>Pterygota</taxon>
        <taxon>Neoptera</taxon>
        <taxon>Paraneoptera</taxon>
        <taxon>Hemiptera</taxon>
        <taxon>Sternorrhyncha</taxon>
        <taxon>Psylloidea</taxon>
        <taxon>Psyllidae</taxon>
        <taxon>Psyllinae</taxon>
        <taxon>Cacopsylla</taxon>
    </lineage>
</organism>
<dbReference type="EMBL" id="HBUF01586580">
    <property type="protein sequence ID" value="CAG6772032.1"/>
    <property type="molecule type" value="Transcribed_RNA"/>
</dbReference>
<reference evidence="1" key="1">
    <citation type="submission" date="2021-05" db="EMBL/GenBank/DDBJ databases">
        <authorList>
            <person name="Alioto T."/>
            <person name="Alioto T."/>
            <person name="Gomez Garrido J."/>
        </authorList>
    </citation>
    <scope>NUCLEOTIDE SEQUENCE</scope>
</reference>
<evidence type="ECO:0000313" key="1">
    <source>
        <dbReference type="EMBL" id="CAG6772032.1"/>
    </source>
</evidence>
<protein>
    <submittedName>
        <fullName evidence="1">Uncharacterized protein</fullName>
    </submittedName>
</protein>
<sequence>MKTIKRITLTRSETTLINNCLRLLLAPKSIFGSSVSKVSLNCSRVSSLRARDMALTIVSDFHYAPFSEFYSKTKRGLFQNSNNTKITKWKSSTTIEVLSRKKNL</sequence>
<proteinExistence type="predicted"/>